<sequence>MLESITNQAYLFLPEAGLKSISETCRCSQHSDYLEAKKSKSKSGSQTAVVDDSLSQLLVVDMPGICLELCPGMMLMMIFKDGYIIMPDPKHTSRKAQEVYNQMGINWWKTLAESPDINPVENLWTELKNILPKKSTCSRMLEIMGNCGRHQMQPLCRPFRAKRMYTTTSLGYKQQKFDIDTT</sequence>
<dbReference type="AlphaFoldDB" id="A0A915L7J5"/>
<dbReference type="Gene3D" id="3.30.420.10">
    <property type="entry name" value="Ribonuclease H-like superfamily/Ribonuclease H"/>
    <property type="match status" value="1"/>
</dbReference>
<evidence type="ECO:0000313" key="1">
    <source>
        <dbReference type="Proteomes" id="UP000887565"/>
    </source>
</evidence>
<proteinExistence type="predicted"/>
<dbReference type="GO" id="GO:0003676">
    <property type="term" value="F:nucleic acid binding"/>
    <property type="evidence" value="ECO:0007669"/>
    <property type="project" value="InterPro"/>
</dbReference>
<organism evidence="1 2">
    <name type="scientific">Romanomermis culicivorax</name>
    <name type="common">Nematode worm</name>
    <dbReference type="NCBI Taxonomy" id="13658"/>
    <lineage>
        <taxon>Eukaryota</taxon>
        <taxon>Metazoa</taxon>
        <taxon>Ecdysozoa</taxon>
        <taxon>Nematoda</taxon>
        <taxon>Enoplea</taxon>
        <taxon>Dorylaimia</taxon>
        <taxon>Mermithida</taxon>
        <taxon>Mermithoidea</taxon>
        <taxon>Mermithidae</taxon>
        <taxon>Romanomermis</taxon>
    </lineage>
</organism>
<dbReference type="WBParaSite" id="nRc.2.0.1.t45716-RA">
    <property type="protein sequence ID" value="nRc.2.0.1.t45716-RA"/>
    <property type="gene ID" value="nRc.2.0.1.g45716"/>
</dbReference>
<accession>A0A915L7J5</accession>
<reference evidence="2" key="1">
    <citation type="submission" date="2022-11" db="UniProtKB">
        <authorList>
            <consortium name="WormBaseParasite"/>
        </authorList>
    </citation>
    <scope>IDENTIFICATION</scope>
</reference>
<dbReference type="Proteomes" id="UP000887565">
    <property type="component" value="Unplaced"/>
</dbReference>
<evidence type="ECO:0000313" key="2">
    <source>
        <dbReference type="WBParaSite" id="nRc.2.0.1.t45716-RA"/>
    </source>
</evidence>
<protein>
    <submittedName>
        <fullName evidence="2">Tc1-like transposase DDE domain-containing protein</fullName>
    </submittedName>
</protein>
<dbReference type="InterPro" id="IPR036397">
    <property type="entry name" value="RNaseH_sf"/>
</dbReference>
<name>A0A915L7J5_ROMCU</name>
<keyword evidence="1" id="KW-1185">Reference proteome</keyword>